<sequence>MADKHVDTMVAQSLDLPPSAARWRHQQRREAQGSSRRRGASHFPLAVVPWNSSGSSSAQPGSTPGSTAGAAGGGAAVGVEGFVGSSSVDLDEEEGLLDPPRDVRSRVAGMLQQERRQQGWVADRD</sequence>
<feature type="region of interest" description="Disordered" evidence="1">
    <location>
        <begin position="1"/>
        <end position="125"/>
    </location>
</feature>
<reference evidence="2 3" key="1">
    <citation type="submission" date="2023-05" db="EMBL/GenBank/DDBJ databases">
        <title>A 100% complete, gapless, phased diploid assembly of the Scenedesmus obliquus UTEX 3031 genome.</title>
        <authorList>
            <person name="Biondi T.C."/>
            <person name="Hanschen E.R."/>
            <person name="Kwon T."/>
            <person name="Eng W."/>
            <person name="Kruse C.P.S."/>
            <person name="Koehler S.I."/>
            <person name="Kunde Y."/>
            <person name="Gleasner C.D."/>
            <person name="You Mak K.T."/>
            <person name="Polle J."/>
            <person name="Hovde B.T."/>
            <person name="Starkenburg S.R."/>
        </authorList>
    </citation>
    <scope>NUCLEOTIDE SEQUENCE [LARGE SCALE GENOMIC DNA]</scope>
    <source>
        <strain evidence="2 3">DOE0152z</strain>
    </source>
</reference>
<gene>
    <name evidence="2" type="ORF">OEZ85_007735</name>
</gene>
<feature type="compositionally biased region" description="Basic and acidic residues" evidence="1">
    <location>
        <begin position="113"/>
        <end position="125"/>
    </location>
</feature>
<feature type="compositionally biased region" description="Low complexity" evidence="1">
    <location>
        <begin position="77"/>
        <end position="88"/>
    </location>
</feature>
<proteinExistence type="predicted"/>
<organism evidence="2 3">
    <name type="scientific">Tetradesmus obliquus</name>
    <name type="common">Green alga</name>
    <name type="synonym">Acutodesmus obliquus</name>
    <dbReference type="NCBI Taxonomy" id="3088"/>
    <lineage>
        <taxon>Eukaryota</taxon>
        <taxon>Viridiplantae</taxon>
        <taxon>Chlorophyta</taxon>
        <taxon>core chlorophytes</taxon>
        <taxon>Chlorophyceae</taxon>
        <taxon>CS clade</taxon>
        <taxon>Sphaeropleales</taxon>
        <taxon>Scenedesmaceae</taxon>
        <taxon>Tetradesmus</taxon>
    </lineage>
</organism>
<keyword evidence="3" id="KW-1185">Reference proteome</keyword>
<protein>
    <submittedName>
        <fullName evidence="2">Uncharacterized protein</fullName>
    </submittedName>
</protein>
<name>A0ABY8TH60_TETOB</name>
<feature type="compositionally biased region" description="Low complexity" evidence="1">
    <location>
        <begin position="52"/>
        <end position="69"/>
    </location>
</feature>
<dbReference type="Proteomes" id="UP001244341">
    <property type="component" value="Chromosome 1b"/>
</dbReference>
<dbReference type="EMBL" id="CP126208">
    <property type="protein sequence ID" value="WIA08292.1"/>
    <property type="molecule type" value="Genomic_DNA"/>
</dbReference>
<evidence type="ECO:0000313" key="3">
    <source>
        <dbReference type="Proteomes" id="UP001244341"/>
    </source>
</evidence>
<evidence type="ECO:0000256" key="1">
    <source>
        <dbReference type="SAM" id="MobiDB-lite"/>
    </source>
</evidence>
<accession>A0ABY8TH60</accession>
<evidence type="ECO:0000313" key="2">
    <source>
        <dbReference type="EMBL" id="WIA08292.1"/>
    </source>
</evidence>